<reference evidence="3" key="1">
    <citation type="submission" date="2025-08" db="UniProtKB">
        <authorList>
            <consortium name="RefSeq"/>
        </authorList>
    </citation>
    <scope>IDENTIFICATION</scope>
    <source>
        <strain evidence="3">USDA-PBARC FA_bdor</strain>
        <tissue evidence="3">Whole organism</tissue>
    </source>
</reference>
<dbReference type="Proteomes" id="UP000694866">
    <property type="component" value="Unplaced"/>
</dbReference>
<dbReference type="KEGG" id="fas:105269102"/>
<dbReference type="RefSeq" id="XP_011307406.1">
    <property type="nucleotide sequence ID" value="XM_011309104.1"/>
</dbReference>
<evidence type="ECO:0000256" key="1">
    <source>
        <dbReference type="SAM" id="SignalP"/>
    </source>
</evidence>
<dbReference type="GeneID" id="105269102"/>
<keyword evidence="2" id="KW-1185">Reference proteome</keyword>
<accession>A0A9R1U396</accession>
<name>A0A9R1U396_9HYME</name>
<dbReference type="AlphaFoldDB" id="A0A9R1U396"/>
<sequence>MGENRLKLISNMKIVFFCFLPFVAADGISAKNLYEYVTISSGIRQHMQSVSQYLHIIDSGSRDVTDIIYKNISQVLAHYGPKKHLHFISKYEPQAVDFAGNQNLSADCRQYIIDLIEESKQHQHELSEYVEKALGSFIEELERIHKKFHWAESILTDIEKKVFNCGFFSETADAIDSYNCALDTLKTMEILKIDITNVVVTDALSLLSAKRKILDNLHQSLSDRFIPEFYNEKGRDRWLKIFCPND</sequence>
<feature type="signal peptide" evidence="1">
    <location>
        <begin position="1"/>
        <end position="25"/>
    </location>
</feature>
<proteinExistence type="predicted"/>
<feature type="chain" id="PRO_5040253047" evidence="1">
    <location>
        <begin position="26"/>
        <end position="246"/>
    </location>
</feature>
<protein>
    <submittedName>
        <fullName evidence="3">Uncharacterized protein</fullName>
    </submittedName>
</protein>
<evidence type="ECO:0000313" key="2">
    <source>
        <dbReference type="Proteomes" id="UP000694866"/>
    </source>
</evidence>
<evidence type="ECO:0000313" key="3">
    <source>
        <dbReference type="RefSeq" id="XP_011307406.1"/>
    </source>
</evidence>
<keyword evidence="1" id="KW-0732">Signal</keyword>
<organism evidence="2 3">
    <name type="scientific">Fopius arisanus</name>
    <dbReference type="NCBI Taxonomy" id="64838"/>
    <lineage>
        <taxon>Eukaryota</taxon>
        <taxon>Metazoa</taxon>
        <taxon>Ecdysozoa</taxon>
        <taxon>Arthropoda</taxon>
        <taxon>Hexapoda</taxon>
        <taxon>Insecta</taxon>
        <taxon>Pterygota</taxon>
        <taxon>Neoptera</taxon>
        <taxon>Endopterygota</taxon>
        <taxon>Hymenoptera</taxon>
        <taxon>Apocrita</taxon>
        <taxon>Ichneumonoidea</taxon>
        <taxon>Braconidae</taxon>
        <taxon>Opiinae</taxon>
        <taxon>Fopius</taxon>
    </lineage>
</organism>
<gene>
    <name evidence="3" type="primary">LOC105269102</name>
</gene>